<dbReference type="InterPro" id="IPR044809">
    <property type="entry name" value="AUF1-like"/>
</dbReference>
<evidence type="ECO:0000313" key="3">
    <source>
        <dbReference type="Proteomes" id="UP000626092"/>
    </source>
</evidence>
<dbReference type="Proteomes" id="UP000626092">
    <property type="component" value="Unassembled WGS sequence"/>
</dbReference>
<evidence type="ECO:0000313" key="2">
    <source>
        <dbReference type="EMBL" id="KAF7144646.1"/>
    </source>
</evidence>
<evidence type="ECO:0008006" key="4">
    <source>
        <dbReference type="Google" id="ProtNLM"/>
    </source>
</evidence>
<keyword evidence="1" id="KW-0812">Transmembrane</keyword>
<keyword evidence="1" id="KW-0472">Membrane</keyword>
<sequence length="183" mass="20916">MEHRAKNKNDEAENQFDRLPDDVVVNFFDKVSDIKWLCRCFVVSKRNVSVLSDEDIKQLLVGLGLGLNRFDVMSLVNRDLVIKPLPYLLTLAILPSSLFLNVAPLVFHFKHMQSLNLDLVSDFNADNDSVFKLGAKFTSNLDSLTFLYAAFLSEKTMESEQGDDETENEITQYEQIYRVNLAT</sequence>
<dbReference type="PANTHER" id="PTHR31215">
    <property type="entry name" value="OS05G0510400 PROTEIN-RELATED"/>
    <property type="match status" value="1"/>
</dbReference>
<organism evidence="2 3">
    <name type="scientific">Rhododendron simsii</name>
    <name type="common">Sims's rhododendron</name>
    <dbReference type="NCBI Taxonomy" id="118357"/>
    <lineage>
        <taxon>Eukaryota</taxon>
        <taxon>Viridiplantae</taxon>
        <taxon>Streptophyta</taxon>
        <taxon>Embryophyta</taxon>
        <taxon>Tracheophyta</taxon>
        <taxon>Spermatophyta</taxon>
        <taxon>Magnoliopsida</taxon>
        <taxon>eudicotyledons</taxon>
        <taxon>Gunneridae</taxon>
        <taxon>Pentapetalae</taxon>
        <taxon>asterids</taxon>
        <taxon>Ericales</taxon>
        <taxon>Ericaceae</taxon>
        <taxon>Ericoideae</taxon>
        <taxon>Rhodoreae</taxon>
        <taxon>Rhododendron</taxon>
    </lineage>
</organism>
<dbReference type="AlphaFoldDB" id="A0A834H0A3"/>
<reference evidence="2" key="1">
    <citation type="submission" date="2019-11" db="EMBL/GenBank/DDBJ databases">
        <authorList>
            <person name="Liu Y."/>
            <person name="Hou J."/>
            <person name="Li T.-Q."/>
            <person name="Guan C.-H."/>
            <person name="Wu X."/>
            <person name="Wu H.-Z."/>
            <person name="Ling F."/>
            <person name="Zhang R."/>
            <person name="Shi X.-G."/>
            <person name="Ren J.-P."/>
            <person name="Chen E.-F."/>
            <person name="Sun J.-M."/>
        </authorList>
    </citation>
    <scope>NUCLEOTIDE SEQUENCE</scope>
    <source>
        <strain evidence="2">Adult_tree_wgs_1</strain>
        <tissue evidence="2">Leaves</tissue>
    </source>
</reference>
<comment type="caution">
    <text evidence="2">The sequence shown here is derived from an EMBL/GenBank/DDBJ whole genome shotgun (WGS) entry which is preliminary data.</text>
</comment>
<feature type="transmembrane region" description="Helical" evidence="1">
    <location>
        <begin position="85"/>
        <end position="107"/>
    </location>
</feature>
<dbReference type="OrthoDB" id="812961at2759"/>
<gene>
    <name evidence="2" type="ORF">RHSIM_Rhsim04G0137600</name>
</gene>
<keyword evidence="1" id="KW-1133">Transmembrane helix</keyword>
<dbReference type="EMBL" id="WJXA01000004">
    <property type="protein sequence ID" value="KAF7144646.1"/>
    <property type="molecule type" value="Genomic_DNA"/>
</dbReference>
<evidence type="ECO:0000256" key="1">
    <source>
        <dbReference type="SAM" id="Phobius"/>
    </source>
</evidence>
<keyword evidence="3" id="KW-1185">Reference proteome</keyword>
<proteinExistence type="predicted"/>
<protein>
    <recommendedName>
        <fullName evidence="4">F-box domain-containing protein</fullName>
    </recommendedName>
</protein>
<accession>A0A834H0A3</accession>
<name>A0A834H0A3_RHOSS</name>